<keyword evidence="3" id="KW-0472">Membrane</keyword>
<evidence type="ECO:0000256" key="3">
    <source>
        <dbReference type="SAM" id="Phobius"/>
    </source>
</evidence>
<keyword evidence="3" id="KW-1133">Transmembrane helix</keyword>
<dbReference type="EMBL" id="CADEBC010000528">
    <property type="protein sequence ID" value="CAB3246841.1"/>
    <property type="molecule type" value="Genomic_DNA"/>
</dbReference>
<evidence type="ECO:0000256" key="2">
    <source>
        <dbReference type="SAM" id="MobiDB-lite"/>
    </source>
</evidence>
<dbReference type="EMBL" id="CADEBD010000422">
    <property type="protein sequence ID" value="CAB3254922.1"/>
    <property type="molecule type" value="Genomic_DNA"/>
</dbReference>
<protein>
    <submittedName>
        <fullName evidence="4">Uncharacterized protein</fullName>
    </submittedName>
</protein>
<evidence type="ECO:0000313" key="7">
    <source>
        <dbReference type="Proteomes" id="UP000494256"/>
    </source>
</evidence>
<comment type="caution">
    <text evidence="4">The sequence shown here is derived from an EMBL/GenBank/DDBJ whole genome shotgun (WGS) entry which is preliminary data.</text>
</comment>
<organism evidence="4 6">
    <name type="scientific">Arctia plantaginis</name>
    <name type="common">Wood tiger moth</name>
    <name type="synonym">Phalaena plantaginis</name>
    <dbReference type="NCBI Taxonomy" id="874455"/>
    <lineage>
        <taxon>Eukaryota</taxon>
        <taxon>Metazoa</taxon>
        <taxon>Ecdysozoa</taxon>
        <taxon>Arthropoda</taxon>
        <taxon>Hexapoda</taxon>
        <taxon>Insecta</taxon>
        <taxon>Pterygota</taxon>
        <taxon>Neoptera</taxon>
        <taxon>Endopterygota</taxon>
        <taxon>Lepidoptera</taxon>
        <taxon>Glossata</taxon>
        <taxon>Ditrysia</taxon>
        <taxon>Noctuoidea</taxon>
        <taxon>Erebidae</taxon>
        <taxon>Arctiinae</taxon>
        <taxon>Arctia</taxon>
    </lineage>
</organism>
<evidence type="ECO:0000313" key="4">
    <source>
        <dbReference type="EMBL" id="CAB3246841.1"/>
    </source>
</evidence>
<keyword evidence="1" id="KW-0175">Coiled coil</keyword>
<proteinExistence type="predicted"/>
<gene>
    <name evidence="4" type="ORF">APLA_LOCUS11077</name>
    <name evidence="5" type="ORF">APLA_LOCUS15058</name>
</gene>
<feature type="region of interest" description="Disordered" evidence="2">
    <location>
        <begin position="1"/>
        <end position="27"/>
    </location>
</feature>
<keyword evidence="6" id="KW-1185">Reference proteome</keyword>
<dbReference type="AlphaFoldDB" id="A0A8S1ALK1"/>
<feature type="transmembrane region" description="Helical" evidence="3">
    <location>
        <begin position="170"/>
        <end position="187"/>
    </location>
</feature>
<reference evidence="6 7" key="1">
    <citation type="submission" date="2020-04" db="EMBL/GenBank/DDBJ databases">
        <authorList>
            <person name="Wallbank WR R."/>
            <person name="Pardo Diaz C."/>
            <person name="Kozak K."/>
            <person name="Martin S."/>
            <person name="Jiggins C."/>
            <person name="Moest M."/>
            <person name="Warren A I."/>
            <person name="Byers J.R.P. K."/>
            <person name="Montejo-Kovacevich G."/>
            <person name="Yen C E."/>
        </authorList>
    </citation>
    <scope>NUCLEOTIDE SEQUENCE [LARGE SCALE GENOMIC DNA]</scope>
</reference>
<feature type="coiled-coil region" evidence="1">
    <location>
        <begin position="79"/>
        <end position="109"/>
    </location>
</feature>
<evidence type="ECO:0000256" key="1">
    <source>
        <dbReference type="SAM" id="Coils"/>
    </source>
</evidence>
<evidence type="ECO:0000313" key="5">
    <source>
        <dbReference type="EMBL" id="CAB3254922.1"/>
    </source>
</evidence>
<name>A0A8S1ALK1_ARCPL</name>
<dbReference type="Proteomes" id="UP000494106">
    <property type="component" value="Unassembled WGS sequence"/>
</dbReference>
<dbReference type="OrthoDB" id="6923072at2759"/>
<sequence>MSRNQVVARGLRVDSTTTTREHKQCNTPDTKRVGVTRNHLKPNVVVKERQACSLPLPVRIAVHRVTPTHASKATIWQKRRKESKSRKDLEQLEKDLRRKEITLQRIEREIEDFKLPKKETRAMAIITRKPKKNTKIRNRKISTRPCSNIYQHDSFKQRCMLNFYHCCCKFYCYLTILLIAAGFVLFVI</sequence>
<evidence type="ECO:0000313" key="6">
    <source>
        <dbReference type="Proteomes" id="UP000494106"/>
    </source>
</evidence>
<dbReference type="Proteomes" id="UP000494256">
    <property type="component" value="Unassembled WGS sequence"/>
</dbReference>
<keyword evidence="3" id="KW-0812">Transmembrane</keyword>
<accession>A0A8S1ALK1</accession>